<sequence length="127" mass="12521">AQDTEARCRAYEQVDGRGKAMDATAWKRLVEAAGGARNVTEYCAEQLARAEAKPGSTAKPEKSAEAPGSTGADNRSGNADTGAGNADNGSGNADNGSGAAQSGGNGAADGASSGGQGKPAQPNDRRP</sequence>
<accession>A0A243RGN7</accession>
<feature type="non-terminal residue" evidence="2">
    <location>
        <position position="1"/>
    </location>
</feature>
<dbReference type="AlphaFoldDB" id="A0A243RGN7"/>
<dbReference type="EMBL" id="NGFN01000348">
    <property type="protein sequence ID" value="OUC93914.1"/>
    <property type="molecule type" value="Genomic_DNA"/>
</dbReference>
<proteinExistence type="predicted"/>
<name>A0A243RGN7_9ACTN</name>
<feature type="region of interest" description="Disordered" evidence="1">
    <location>
        <begin position="1"/>
        <end position="20"/>
    </location>
</feature>
<protein>
    <submittedName>
        <fullName evidence="2">Uncharacterized protein</fullName>
    </submittedName>
</protein>
<gene>
    <name evidence="2" type="ORF">CA983_35740</name>
</gene>
<keyword evidence="3" id="KW-1185">Reference proteome</keyword>
<dbReference type="Proteomes" id="UP000195105">
    <property type="component" value="Unassembled WGS sequence"/>
</dbReference>
<evidence type="ECO:0000313" key="2">
    <source>
        <dbReference type="EMBL" id="OUC93914.1"/>
    </source>
</evidence>
<organism evidence="2 3">
    <name type="scientific">Streptomyces swartbergensis</name>
    <dbReference type="NCBI Taxonomy" id="487165"/>
    <lineage>
        <taxon>Bacteria</taxon>
        <taxon>Bacillati</taxon>
        <taxon>Actinomycetota</taxon>
        <taxon>Actinomycetes</taxon>
        <taxon>Kitasatosporales</taxon>
        <taxon>Streptomycetaceae</taxon>
        <taxon>Streptomyces</taxon>
    </lineage>
</organism>
<feature type="compositionally biased region" description="Low complexity" evidence="1">
    <location>
        <begin position="76"/>
        <end position="100"/>
    </location>
</feature>
<evidence type="ECO:0000256" key="1">
    <source>
        <dbReference type="SAM" id="MobiDB-lite"/>
    </source>
</evidence>
<feature type="compositionally biased region" description="Gly residues" evidence="1">
    <location>
        <begin position="101"/>
        <end position="117"/>
    </location>
</feature>
<evidence type="ECO:0000313" key="3">
    <source>
        <dbReference type="Proteomes" id="UP000195105"/>
    </source>
</evidence>
<comment type="caution">
    <text evidence="2">The sequence shown here is derived from an EMBL/GenBank/DDBJ whole genome shotgun (WGS) entry which is preliminary data.</text>
</comment>
<reference evidence="2 3" key="1">
    <citation type="submission" date="2017-05" db="EMBL/GenBank/DDBJ databases">
        <title>Biotechnological potential of actinobacteria isolated from South African environments.</title>
        <authorList>
            <person name="Le Roes-Hill M."/>
            <person name="Prins A."/>
            <person name="Durrell K.A."/>
        </authorList>
    </citation>
    <scope>NUCLEOTIDE SEQUENCE [LARGE SCALE GENOMIC DNA]</scope>
    <source>
        <strain evidence="2 3">HMC13</strain>
    </source>
</reference>
<feature type="region of interest" description="Disordered" evidence="1">
    <location>
        <begin position="48"/>
        <end position="127"/>
    </location>
</feature>